<dbReference type="InterPro" id="IPR036770">
    <property type="entry name" value="Ankyrin_rpt-contain_sf"/>
</dbReference>
<evidence type="ECO:0000256" key="1">
    <source>
        <dbReference type="SAM" id="Phobius"/>
    </source>
</evidence>
<dbReference type="PANTHER" id="PTHR24177:SF356">
    <property type="entry name" value="ANKYRIN REPEAT PLANT-LIKE PROTEIN"/>
    <property type="match status" value="1"/>
</dbReference>
<reference evidence="4" key="1">
    <citation type="submission" date="2013-01" db="EMBL/GenBank/DDBJ databases">
        <title>Draft Genome Sequence of a Mulberry Tree, Morus notabilis C.K. Schneid.</title>
        <authorList>
            <person name="He N."/>
            <person name="Zhao S."/>
        </authorList>
    </citation>
    <scope>NUCLEOTIDE SEQUENCE</scope>
</reference>
<evidence type="ECO:0000313" key="4">
    <source>
        <dbReference type="Proteomes" id="UP000030645"/>
    </source>
</evidence>
<name>W9SBM2_9ROSA</name>
<dbReference type="STRING" id="981085.W9SBM2"/>
<dbReference type="SUPFAM" id="SSF48403">
    <property type="entry name" value="Ankyrin repeat"/>
    <property type="match status" value="1"/>
</dbReference>
<proteinExistence type="predicted"/>
<feature type="transmembrane region" description="Helical" evidence="1">
    <location>
        <begin position="420"/>
        <end position="440"/>
    </location>
</feature>
<protein>
    <submittedName>
        <fullName evidence="3">Ankyrin repeat-containing protein</fullName>
    </submittedName>
</protein>
<dbReference type="PANTHER" id="PTHR24177">
    <property type="entry name" value="CASKIN"/>
    <property type="match status" value="1"/>
</dbReference>
<feature type="domain" description="PGG" evidence="2">
    <location>
        <begin position="415"/>
        <end position="525"/>
    </location>
</feature>
<dbReference type="SMART" id="SM00248">
    <property type="entry name" value="ANK"/>
    <property type="match status" value="6"/>
</dbReference>
<feature type="transmembrane region" description="Helical" evidence="1">
    <location>
        <begin position="460"/>
        <end position="485"/>
    </location>
</feature>
<keyword evidence="4" id="KW-1185">Reference proteome</keyword>
<feature type="transmembrane region" description="Helical" evidence="1">
    <location>
        <begin position="506"/>
        <end position="529"/>
    </location>
</feature>
<sequence length="581" mass="65621">MASREGKQYSIVHSNSPLYFHTEEARQEFLRVCVPLTKAALRGDWETARFFIDQDRSILTASITKGRHTVLHLAAGCGCAHFVAQVVRMMSRGDLELQDLKGNTALCFAAAKGDVQVAEILLAKNKVLATIRGGQGMTPLYMAVLFGRSEMASLLYPLTKECFDDKDRIGTFFTCIDTSLYDLALKFFKDDKSLAVARNKDGKTALHLLAQAPSAFANENSKGWSKLIQSSLNFKLKRKHSQQTSALELVRCLWKQVLNIGHDYTMEQISHPSELLFDATKLGNFEFIAELISSYPDLVWATDRQNRSIIHVAVLNRHANIFNLIHDIGPIKDILATYEDDEENNILHLAAQLPPLERLNIVSGAALQMQQELLWFEEVKKIAQPLYTKEKNKKRKKPKELFSIQHKRLLREGESWMKSTANSCMIVSTLIATVVFAAAFSLPGGNDNSGTPNNLQYTSFLIFVLSDGLAMFSSVVAILMFLSILTSRYAENDFLKSLPLKLMIGLASLFFSMITMMIAFSFTFVIAYHHYALKWVPFLISIFAFLPIVVFAVLQFPLLFDTFSSTYWSRALFQPNRHMLY</sequence>
<dbReference type="GO" id="GO:0016020">
    <property type="term" value="C:membrane"/>
    <property type="evidence" value="ECO:0007669"/>
    <property type="project" value="TreeGrafter"/>
</dbReference>
<dbReference type="AlphaFoldDB" id="W9SBM2"/>
<organism evidence="3 4">
    <name type="scientific">Morus notabilis</name>
    <dbReference type="NCBI Taxonomy" id="981085"/>
    <lineage>
        <taxon>Eukaryota</taxon>
        <taxon>Viridiplantae</taxon>
        <taxon>Streptophyta</taxon>
        <taxon>Embryophyta</taxon>
        <taxon>Tracheophyta</taxon>
        <taxon>Spermatophyta</taxon>
        <taxon>Magnoliopsida</taxon>
        <taxon>eudicotyledons</taxon>
        <taxon>Gunneridae</taxon>
        <taxon>Pentapetalae</taxon>
        <taxon>rosids</taxon>
        <taxon>fabids</taxon>
        <taxon>Rosales</taxon>
        <taxon>Moraceae</taxon>
        <taxon>Moreae</taxon>
        <taxon>Morus</taxon>
    </lineage>
</organism>
<feature type="transmembrane region" description="Helical" evidence="1">
    <location>
        <begin position="535"/>
        <end position="560"/>
    </location>
</feature>
<dbReference type="Pfam" id="PF13962">
    <property type="entry name" value="PGG"/>
    <property type="match status" value="1"/>
</dbReference>
<accession>W9SBM2</accession>
<evidence type="ECO:0000259" key="2">
    <source>
        <dbReference type="Pfam" id="PF13962"/>
    </source>
</evidence>
<dbReference type="Pfam" id="PF12796">
    <property type="entry name" value="Ank_2"/>
    <property type="match status" value="1"/>
</dbReference>
<dbReference type="eggNOG" id="KOG0504">
    <property type="taxonomic scope" value="Eukaryota"/>
</dbReference>
<dbReference type="Gene3D" id="1.25.40.20">
    <property type="entry name" value="Ankyrin repeat-containing domain"/>
    <property type="match status" value="2"/>
</dbReference>
<keyword evidence="1" id="KW-1133">Transmembrane helix</keyword>
<gene>
    <name evidence="3" type="ORF">L484_018504</name>
</gene>
<dbReference type="InterPro" id="IPR002110">
    <property type="entry name" value="Ankyrin_rpt"/>
</dbReference>
<dbReference type="EMBL" id="KE346034">
    <property type="protein sequence ID" value="EXC24790.1"/>
    <property type="molecule type" value="Genomic_DNA"/>
</dbReference>
<evidence type="ECO:0000313" key="3">
    <source>
        <dbReference type="EMBL" id="EXC24790.1"/>
    </source>
</evidence>
<keyword evidence="1" id="KW-0812">Transmembrane</keyword>
<dbReference type="Proteomes" id="UP000030645">
    <property type="component" value="Unassembled WGS sequence"/>
</dbReference>
<keyword evidence="1" id="KW-0472">Membrane</keyword>
<dbReference type="InterPro" id="IPR026961">
    <property type="entry name" value="PGG_dom"/>
</dbReference>